<dbReference type="Proteomes" id="UP000024329">
    <property type="component" value="Unassembled WGS sequence"/>
</dbReference>
<accession>A0A031JIQ9</accession>
<reference evidence="1 2" key="1">
    <citation type="submission" date="2014-03" db="EMBL/GenBank/DDBJ databases">
        <title>Whole genome sequence of Novosphingobium resinovorum KF1.</title>
        <authorList>
            <person name="Gan H.M."/>
            <person name="Gan H.Y."/>
            <person name="Chew T.H."/>
            <person name="Savka M.A."/>
        </authorList>
    </citation>
    <scope>NUCLEOTIDE SEQUENCE [LARGE SCALE GENOMIC DNA]</scope>
    <source>
        <strain evidence="1 2">KF1</strain>
    </source>
</reference>
<gene>
    <name evidence="1" type="ORF">BV97_05008</name>
</gene>
<name>A0A031JIQ9_9SPHN</name>
<protein>
    <submittedName>
        <fullName evidence="1">Uncharacterized protein</fullName>
    </submittedName>
</protein>
<evidence type="ECO:0000313" key="1">
    <source>
        <dbReference type="EMBL" id="EZP73127.1"/>
    </source>
</evidence>
<dbReference type="PATRIC" id="fig|158500.4.peg.5085"/>
<proteinExistence type="predicted"/>
<evidence type="ECO:0000313" key="2">
    <source>
        <dbReference type="Proteomes" id="UP000024329"/>
    </source>
</evidence>
<dbReference type="AlphaFoldDB" id="A0A031JIQ9"/>
<dbReference type="EMBL" id="JFYZ01000048">
    <property type="protein sequence ID" value="EZP73127.1"/>
    <property type="molecule type" value="Genomic_DNA"/>
</dbReference>
<comment type="caution">
    <text evidence="1">The sequence shown here is derived from an EMBL/GenBank/DDBJ whole genome shotgun (WGS) entry which is preliminary data.</text>
</comment>
<organism evidence="1 2">
    <name type="scientific">Novosphingobium resinovorum</name>
    <dbReference type="NCBI Taxonomy" id="158500"/>
    <lineage>
        <taxon>Bacteria</taxon>
        <taxon>Pseudomonadati</taxon>
        <taxon>Pseudomonadota</taxon>
        <taxon>Alphaproteobacteria</taxon>
        <taxon>Sphingomonadales</taxon>
        <taxon>Sphingomonadaceae</taxon>
        <taxon>Novosphingobium</taxon>
    </lineage>
</organism>
<sequence length="59" mass="6563">MPLRAHMIVYAAPPHDAVRTVQCQCGWKATAEPDSPADYRATMAHWLARWLGHVDPPPA</sequence>